<feature type="region of interest" description="Disordered" evidence="7">
    <location>
        <begin position="345"/>
        <end position="364"/>
    </location>
</feature>
<dbReference type="Pfam" id="PF00782">
    <property type="entry name" value="DSPc"/>
    <property type="match status" value="1"/>
</dbReference>
<dbReference type="SMART" id="SM00195">
    <property type="entry name" value="DSPc"/>
    <property type="match status" value="1"/>
</dbReference>
<dbReference type="InterPro" id="IPR016130">
    <property type="entry name" value="Tyr_Pase_AS"/>
</dbReference>
<comment type="similarity">
    <text evidence="1">Belongs to the protein-tyrosine phosphatase family. Non-receptor class CDC14 subfamily.</text>
</comment>
<feature type="compositionally biased region" description="Basic and acidic residues" evidence="7">
    <location>
        <begin position="345"/>
        <end position="356"/>
    </location>
</feature>
<dbReference type="InterPro" id="IPR044506">
    <property type="entry name" value="CDC14_C"/>
</dbReference>
<dbReference type="OrthoDB" id="266663at2759"/>
<evidence type="ECO:0000256" key="6">
    <source>
        <dbReference type="ARBA" id="ARBA00023306"/>
    </source>
</evidence>
<evidence type="ECO:0000256" key="5">
    <source>
        <dbReference type="ARBA" id="ARBA00022912"/>
    </source>
</evidence>
<evidence type="ECO:0000313" key="10">
    <source>
        <dbReference type="EMBL" id="EWM20942.1"/>
    </source>
</evidence>
<keyword evidence="5" id="KW-0904">Protein phosphatase</keyword>
<dbReference type="Gene3D" id="3.90.190.10">
    <property type="entry name" value="Protein tyrosine phosphatase superfamily"/>
    <property type="match status" value="2"/>
</dbReference>
<dbReference type="PROSITE" id="PS50054">
    <property type="entry name" value="TYR_PHOSPHATASE_DUAL"/>
    <property type="match status" value="1"/>
</dbReference>
<keyword evidence="6" id="KW-0131">Cell cycle</keyword>
<dbReference type="InterPro" id="IPR000340">
    <property type="entry name" value="Dual-sp_phosphatase_cat-dom"/>
</dbReference>
<keyword evidence="11" id="KW-1185">Reference proteome</keyword>
<accession>W7T2L2</accession>
<evidence type="ECO:0000259" key="9">
    <source>
        <dbReference type="PROSITE" id="PS50056"/>
    </source>
</evidence>
<dbReference type="PANTHER" id="PTHR23339">
    <property type="entry name" value="TYROSINE SPECIFIC PROTEIN PHOSPHATASE AND DUAL SPECIFICITY PROTEIN PHOSPHATASE"/>
    <property type="match status" value="1"/>
</dbReference>
<dbReference type="EC" id="3.1.3.48" evidence="2"/>
<keyword evidence="3" id="KW-0132">Cell division</keyword>
<evidence type="ECO:0000256" key="7">
    <source>
        <dbReference type="SAM" id="MobiDB-lite"/>
    </source>
</evidence>
<dbReference type="InterPro" id="IPR029260">
    <property type="entry name" value="DSPn"/>
</dbReference>
<dbReference type="GO" id="GO:0004725">
    <property type="term" value="F:protein tyrosine phosphatase activity"/>
    <property type="evidence" value="ECO:0007669"/>
    <property type="project" value="UniProtKB-EC"/>
</dbReference>
<sequence length="481" mass="54444">MTDAELAAATEILPDRLYHVSLRGKLPAETTRNAHFFSMDNELIYWNFFLDFGPLNLAQLYRFCQRLNSKLKSESLRDKIIYYYCGLHAHKRTNAALLMAAWSMIYLDRSPKEAFEPFCKVSSSFPPFHDASPCLCTYPLSILDCLKGIAKARFYNFFDFCRFNVEEYEHFEQVENGDLNWIVQGKFLAFAGPQNNRELSPEGYYTLTPENYAGYFLKRNVQLVIRLNKKYYDETKFTSLGIKHLELYYLDGSIPTNAILQTFLKACEETPGAIAVHCKAGLGRTGTCIACYLMKHYRFTAAEAIGWLRVCRPGSIIGPQQHYLEEMEQVMWRQGDAYRQEKMREAKSEQNERDNGVEAYRTSRKGLGSKPVADAAGKVDDASIAEVFEDASDEWKEQNGGSGAFGRDECADGIPSNVVPATAELSSPCLPGYVGADGCKTNANHFSNISKQDSYMTSQGDSLLHRRAMVQQEQHRMSSAT</sequence>
<dbReference type="CDD" id="cd17657">
    <property type="entry name" value="CDC14_N"/>
    <property type="match status" value="1"/>
</dbReference>
<evidence type="ECO:0000313" key="11">
    <source>
        <dbReference type="Proteomes" id="UP000019335"/>
    </source>
</evidence>
<keyword evidence="4" id="KW-0378">Hydrolase</keyword>
<dbReference type="Proteomes" id="UP000019335">
    <property type="component" value="Unassembled WGS sequence"/>
</dbReference>
<protein>
    <recommendedName>
        <fullName evidence="2">protein-tyrosine-phosphatase</fullName>
        <ecNumber evidence="2">3.1.3.48</ecNumber>
    </recommendedName>
</protein>
<dbReference type="SUPFAM" id="SSF52799">
    <property type="entry name" value="(Phosphotyrosine protein) phosphatases II"/>
    <property type="match status" value="2"/>
</dbReference>
<dbReference type="AlphaFoldDB" id="W7T2L2"/>
<dbReference type="PROSITE" id="PS00383">
    <property type="entry name" value="TYR_PHOSPHATASE_1"/>
    <property type="match status" value="1"/>
</dbReference>
<dbReference type="FunFam" id="3.90.190.10:FF:000006">
    <property type="entry name" value="Dual specificity protein phosphatase CDC14B"/>
    <property type="match status" value="1"/>
</dbReference>
<evidence type="ECO:0000256" key="3">
    <source>
        <dbReference type="ARBA" id="ARBA00022618"/>
    </source>
</evidence>
<dbReference type="Pfam" id="PF14671">
    <property type="entry name" value="DSPn"/>
    <property type="match status" value="1"/>
</dbReference>
<comment type="caution">
    <text evidence="10">The sequence shown here is derived from an EMBL/GenBank/DDBJ whole genome shotgun (WGS) entry which is preliminary data.</text>
</comment>
<dbReference type="EMBL" id="AZIL01002741">
    <property type="protein sequence ID" value="EWM20942.1"/>
    <property type="molecule type" value="Genomic_DNA"/>
</dbReference>
<organism evidence="10 11">
    <name type="scientific">Nannochloropsis gaditana</name>
    <dbReference type="NCBI Taxonomy" id="72520"/>
    <lineage>
        <taxon>Eukaryota</taxon>
        <taxon>Sar</taxon>
        <taxon>Stramenopiles</taxon>
        <taxon>Ochrophyta</taxon>
        <taxon>Eustigmatophyceae</taxon>
        <taxon>Eustigmatales</taxon>
        <taxon>Monodopsidaceae</taxon>
        <taxon>Nannochloropsis</taxon>
    </lineage>
</organism>
<evidence type="ECO:0000256" key="4">
    <source>
        <dbReference type="ARBA" id="ARBA00022801"/>
    </source>
</evidence>
<feature type="domain" description="Tyrosine-protein phosphatase" evidence="8">
    <location>
        <begin position="177"/>
        <end position="337"/>
    </location>
</feature>
<dbReference type="InterPro" id="IPR050561">
    <property type="entry name" value="PTP"/>
</dbReference>
<dbReference type="InterPro" id="IPR020422">
    <property type="entry name" value="TYR_PHOSPHATASE_DUAL_dom"/>
</dbReference>
<dbReference type="InterPro" id="IPR029021">
    <property type="entry name" value="Prot-tyrosine_phosphatase-like"/>
</dbReference>
<evidence type="ECO:0000256" key="2">
    <source>
        <dbReference type="ARBA" id="ARBA00013064"/>
    </source>
</evidence>
<gene>
    <name evidence="10" type="ORF">Naga_100061g19</name>
</gene>
<evidence type="ECO:0000259" key="8">
    <source>
        <dbReference type="PROSITE" id="PS50054"/>
    </source>
</evidence>
<name>W7T2L2_9STRA</name>
<dbReference type="CDD" id="cd14499">
    <property type="entry name" value="CDC14_C"/>
    <property type="match status" value="1"/>
</dbReference>
<evidence type="ECO:0000256" key="1">
    <source>
        <dbReference type="ARBA" id="ARBA00007315"/>
    </source>
</evidence>
<dbReference type="PROSITE" id="PS50056">
    <property type="entry name" value="TYR_PHOSPHATASE_2"/>
    <property type="match status" value="1"/>
</dbReference>
<dbReference type="GO" id="GO:0051301">
    <property type="term" value="P:cell division"/>
    <property type="evidence" value="ECO:0007669"/>
    <property type="project" value="UniProtKB-KW"/>
</dbReference>
<reference evidence="10 11" key="1">
    <citation type="journal article" date="2014" name="Mol. Plant">
        <title>Chromosome Scale Genome Assembly and Transcriptome Profiling of Nannochloropsis gaditana in Nitrogen Depletion.</title>
        <authorList>
            <person name="Corteggiani Carpinelli E."/>
            <person name="Telatin A."/>
            <person name="Vitulo N."/>
            <person name="Forcato C."/>
            <person name="D'Angelo M."/>
            <person name="Schiavon R."/>
            <person name="Vezzi A."/>
            <person name="Giacometti G.M."/>
            <person name="Morosinotto T."/>
            <person name="Valle G."/>
        </authorList>
    </citation>
    <scope>NUCLEOTIDE SEQUENCE [LARGE SCALE GENOMIC DNA]</scope>
    <source>
        <strain evidence="10 11">B-31</strain>
    </source>
</reference>
<feature type="domain" description="Tyrosine specific protein phosphatases" evidence="9">
    <location>
        <begin position="261"/>
        <end position="323"/>
    </location>
</feature>
<proteinExistence type="inferred from homology"/>
<dbReference type="InterPro" id="IPR000387">
    <property type="entry name" value="Tyr_Pase_dom"/>
</dbReference>